<feature type="signal peptide" evidence="1">
    <location>
        <begin position="1"/>
        <end position="27"/>
    </location>
</feature>
<protein>
    <recommendedName>
        <fullName evidence="4">Secreted protein</fullName>
    </recommendedName>
</protein>
<dbReference type="Proteomes" id="UP001431313">
    <property type="component" value="Unassembled WGS sequence"/>
</dbReference>
<gene>
    <name evidence="2" type="ORF">NX801_26870</name>
</gene>
<dbReference type="EMBL" id="JANUGQ010000032">
    <property type="protein sequence ID" value="MCS0639200.1"/>
    <property type="molecule type" value="Genomic_DNA"/>
</dbReference>
<dbReference type="RefSeq" id="WP_258790533.1">
    <property type="nucleotide sequence ID" value="NZ_JANUGQ010000032.1"/>
</dbReference>
<evidence type="ECO:0008006" key="4">
    <source>
        <dbReference type="Google" id="ProtNLM"/>
    </source>
</evidence>
<name>A0ABT2CP43_9ACTN</name>
<reference evidence="2" key="1">
    <citation type="submission" date="2022-08" db="EMBL/GenBank/DDBJ databases">
        <authorList>
            <person name="Somphong A."/>
            <person name="Phongsopitanun W."/>
        </authorList>
    </citation>
    <scope>NUCLEOTIDE SEQUENCE</scope>
    <source>
        <strain evidence="2">LP05-1</strain>
    </source>
</reference>
<feature type="chain" id="PRO_5047254513" description="Secreted protein" evidence="1">
    <location>
        <begin position="28"/>
        <end position="134"/>
    </location>
</feature>
<proteinExistence type="predicted"/>
<keyword evidence="1" id="KW-0732">Signal</keyword>
<organism evidence="2 3">
    <name type="scientific">Streptomyces pyxinae</name>
    <dbReference type="NCBI Taxonomy" id="2970734"/>
    <lineage>
        <taxon>Bacteria</taxon>
        <taxon>Bacillati</taxon>
        <taxon>Actinomycetota</taxon>
        <taxon>Actinomycetes</taxon>
        <taxon>Kitasatosporales</taxon>
        <taxon>Streptomycetaceae</taxon>
        <taxon>Streptomyces</taxon>
    </lineage>
</organism>
<evidence type="ECO:0000313" key="3">
    <source>
        <dbReference type="Proteomes" id="UP001431313"/>
    </source>
</evidence>
<comment type="caution">
    <text evidence="2">The sequence shown here is derived from an EMBL/GenBank/DDBJ whole genome shotgun (WGS) entry which is preliminary data.</text>
</comment>
<accession>A0ABT2CP43</accession>
<evidence type="ECO:0000256" key="1">
    <source>
        <dbReference type="SAM" id="SignalP"/>
    </source>
</evidence>
<evidence type="ECO:0000313" key="2">
    <source>
        <dbReference type="EMBL" id="MCS0639200.1"/>
    </source>
</evidence>
<sequence>MNRAYRLVAAGVLSVALVGASAATSMAAPVERPAAPVSPAPVPPTATLTAKASVNSVKAWEEFRISGTSTGLTAGTQVSVQQKQKSAWVTLPASVAVNKSGAYSLRVKLGIKGKNELRMAGGGVVSPVVTVTIL</sequence>
<keyword evidence="3" id="KW-1185">Reference proteome</keyword>